<organism evidence="1 2">
    <name type="scientific">Blomia tropicalis</name>
    <name type="common">Mite</name>
    <dbReference type="NCBI Taxonomy" id="40697"/>
    <lineage>
        <taxon>Eukaryota</taxon>
        <taxon>Metazoa</taxon>
        <taxon>Ecdysozoa</taxon>
        <taxon>Arthropoda</taxon>
        <taxon>Chelicerata</taxon>
        <taxon>Arachnida</taxon>
        <taxon>Acari</taxon>
        <taxon>Acariformes</taxon>
        <taxon>Sarcoptiformes</taxon>
        <taxon>Astigmata</taxon>
        <taxon>Glycyphagoidea</taxon>
        <taxon>Echimyopodidae</taxon>
        <taxon>Blomia</taxon>
    </lineage>
</organism>
<comment type="caution">
    <text evidence="1">The sequence shown here is derived from an EMBL/GenBank/DDBJ whole genome shotgun (WGS) entry which is preliminary data.</text>
</comment>
<name>A0A9Q0RSN3_BLOTA</name>
<accession>A0A9Q0RSN3</accession>
<reference evidence="1" key="1">
    <citation type="submission" date="2022-12" db="EMBL/GenBank/DDBJ databases">
        <title>Genome assemblies of Blomia tropicalis.</title>
        <authorList>
            <person name="Cui Y."/>
        </authorList>
    </citation>
    <scope>NUCLEOTIDE SEQUENCE</scope>
    <source>
        <tissue evidence="1">Adult mites</tissue>
    </source>
</reference>
<keyword evidence="2" id="KW-1185">Reference proteome</keyword>
<proteinExistence type="predicted"/>
<protein>
    <submittedName>
        <fullName evidence="1">Uncharacterized protein</fullName>
    </submittedName>
</protein>
<dbReference type="Proteomes" id="UP001142055">
    <property type="component" value="Chromosome 1"/>
</dbReference>
<evidence type="ECO:0000313" key="1">
    <source>
        <dbReference type="EMBL" id="KAJ6224991.1"/>
    </source>
</evidence>
<gene>
    <name evidence="1" type="ORF">RDWZM_003536</name>
</gene>
<dbReference type="AlphaFoldDB" id="A0A9Q0RSN3"/>
<evidence type="ECO:0000313" key="2">
    <source>
        <dbReference type="Proteomes" id="UP001142055"/>
    </source>
</evidence>
<sequence>MSTPKAKLMKVQNTNSTKKKLFRLLQSNDLDNKFLFTANNQLQNELEIQMQKIVRQNNSTVVEPNVKCHKRKQLKLKNQKVYKHIDMIFGMNQLLRLIDRKEIAIVFLDKSYAQNLKNIVHKLCSVNQVYCFDIDLTKFRKTINISTLSVISFRNSIKNDKSIFFNVYDLIMKTSIKPSKIKNIPKQETNSDINDSRNQSTKVHFFENFNFYIANDLDSYQKIMTERFKNDLNTNSRADFDNQLSFISIFKNDMYFPDYDQLKLECKFDINLNYKPTKDEAKRNANKLTQKLFNLDQSMKGEQDELKTNVQFHSPNLVKVQAELNTIKKVGKRKNLRKNKNLQ</sequence>
<dbReference type="EMBL" id="JAPWDV010000001">
    <property type="protein sequence ID" value="KAJ6224991.1"/>
    <property type="molecule type" value="Genomic_DNA"/>
</dbReference>